<dbReference type="RefSeq" id="WP_084291312.1">
    <property type="nucleotide sequence ID" value="NZ_FWYB01000014.1"/>
</dbReference>
<dbReference type="InterPro" id="IPR039425">
    <property type="entry name" value="RNA_pol_sigma-70-like"/>
</dbReference>
<dbReference type="Pfam" id="PF08281">
    <property type="entry name" value="Sigma70_r4_2"/>
    <property type="match status" value="1"/>
</dbReference>
<dbReference type="InterPro" id="IPR013324">
    <property type="entry name" value="RNA_pol_sigma_r3/r4-like"/>
</dbReference>
<sequence>MSKLSILSDYELTQLLKDGDRSAFTEIYDRYFWQLHAHAYKWMRNREETKDIIHELFLALWEKRETLSFEPSLLNYLSAAVRNRIFNVLSHKRIESAYITSLDSFINEGTCLTDHLVREKQLTEIIEHEISGMPYKMREVFELSRKENLSHKEIACQLNISELTVRKHVQHALKILRYKLGIYLILSFLMNT</sequence>
<dbReference type="Proteomes" id="UP000192678">
    <property type="component" value="Unassembled WGS sequence"/>
</dbReference>
<dbReference type="Gene3D" id="1.10.10.10">
    <property type="entry name" value="Winged helix-like DNA-binding domain superfamily/Winged helix DNA-binding domain"/>
    <property type="match status" value="1"/>
</dbReference>
<dbReference type="GO" id="GO:0003677">
    <property type="term" value="F:DNA binding"/>
    <property type="evidence" value="ECO:0007669"/>
    <property type="project" value="InterPro"/>
</dbReference>
<dbReference type="PANTHER" id="PTHR43133:SF46">
    <property type="entry name" value="RNA POLYMERASE SIGMA-70 FACTOR ECF SUBFAMILY"/>
    <property type="match status" value="1"/>
</dbReference>
<dbReference type="EMBL" id="FWYB01000014">
    <property type="protein sequence ID" value="SMD11246.1"/>
    <property type="molecule type" value="Genomic_DNA"/>
</dbReference>
<dbReference type="SUPFAM" id="SSF88946">
    <property type="entry name" value="Sigma2 domain of RNA polymerase sigma factors"/>
    <property type="match status" value="1"/>
</dbReference>
<evidence type="ECO:0000256" key="3">
    <source>
        <dbReference type="ARBA" id="ARBA00023082"/>
    </source>
</evidence>
<dbReference type="InterPro" id="IPR013249">
    <property type="entry name" value="RNA_pol_sigma70_r4_t2"/>
</dbReference>
<comment type="similarity">
    <text evidence="1">Belongs to the sigma-70 factor family. ECF subfamily.</text>
</comment>
<reference evidence="7 8" key="1">
    <citation type="submission" date="2017-04" db="EMBL/GenBank/DDBJ databases">
        <authorList>
            <person name="Afonso C.L."/>
            <person name="Miller P.J."/>
            <person name="Scott M.A."/>
            <person name="Spackman E."/>
            <person name="Goraichik I."/>
            <person name="Dimitrov K.M."/>
            <person name="Suarez D.L."/>
            <person name="Swayne D.E."/>
        </authorList>
    </citation>
    <scope>NUCLEOTIDE SEQUENCE [LARGE SCALE GENOMIC DNA]</scope>
    <source>
        <strain evidence="7 8">DSM 19625</strain>
    </source>
</reference>
<dbReference type="SUPFAM" id="SSF88659">
    <property type="entry name" value="Sigma3 and sigma4 domains of RNA polymerase sigma factors"/>
    <property type="match status" value="1"/>
</dbReference>
<dbReference type="InterPro" id="IPR007627">
    <property type="entry name" value="RNA_pol_sigma70_r2"/>
</dbReference>
<keyword evidence="3" id="KW-0731">Sigma factor</keyword>
<proteinExistence type="inferred from homology"/>
<evidence type="ECO:0000256" key="1">
    <source>
        <dbReference type="ARBA" id="ARBA00010641"/>
    </source>
</evidence>
<dbReference type="InterPro" id="IPR014327">
    <property type="entry name" value="RNA_pol_sigma70_bacteroid"/>
</dbReference>
<dbReference type="InterPro" id="IPR014284">
    <property type="entry name" value="RNA_pol_sigma-70_dom"/>
</dbReference>
<evidence type="ECO:0000256" key="4">
    <source>
        <dbReference type="ARBA" id="ARBA00023163"/>
    </source>
</evidence>
<gene>
    <name evidence="7" type="ORF">SAMN04488101_11416</name>
</gene>
<name>A0A1W2EPR6_9SPHI</name>
<evidence type="ECO:0000256" key="2">
    <source>
        <dbReference type="ARBA" id="ARBA00023015"/>
    </source>
</evidence>
<feature type="domain" description="RNA polymerase sigma factor 70 region 4 type 2" evidence="6">
    <location>
        <begin position="124"/>
        <end position="175"/>
    </location>
</feature>
<evidence type="ECO:0000313" key="8">
    <source>
        <dbReference type="Proteomes" id="UP000192678"/>
    </source>
</evidence>
<keyword evidence="2" id="KW-0805">Transcription regulation</keyword>
<keyword evidence="8" id="KW-1185">Reference proteome</keyword>
<organism evidence="7 8">
    <name type="scientific">Pedobacter nyackensis</name>
    <dbReference type="NCBI Taxonomy" id="475255"/>
    <lineage>
        <taxon>Bacteria</taxon>
        <taxon>Pseudomonadati</taxon>
        <taxon>Bacteroidota</taxon>
        <taxon>Sphingobacteriia</taxon>
        <taxon>Sphingobacteriales</taxon>
        <taxon>Sphingobacteriaceae</taxon>
        <taxon>Pedobacter</taxon>
    </lineage>
</organism>
<dbReference type="InterPro" id="IPR036388">
    <property type="entry name" value="WH-like_DNA-bd_sf"/>
</dbReference>
<dbReference type="NCBIfam" id="TIGR02937">
    <property type="entry name" value="sigma70-ECF"/>
    <property type="match status" value="1"/>
</dbReference>
<dbReference type="STRING" id="475255.SAMN04488101_11416"/>
<evidence type="ECO:0000313" key="7">
    <source>
        <dbReference type="EMBL" id="SMD11246.1"/>
    </source>
</evidence>
<accession>A0A1W2EPR6</accession>
<feature type="domain" description="RNA polymerase sigma-70 region 2" evidence="5">
    <location>
        <begin position="28"/>
        <end position="90"/>
    </location>
</feature>
<evidence type="ECO:0000259" key="5">
    <source>
        <dbReference type="Pfam" id="PF04542"/>
    </source>
</evidence>
<dbReference type="AlphaFoldDB" id="A0A1W2EPR6"/>
<dbReference type="PANTHER" id="PTHR43133">
    <property type="entry name" value="RNA POLYMERASE ECF-TYPE SIGMA FACTO"/>
    <property type="match status" value="1"/>
</dbReference>
<evidence type="ECO:0000259" key="6">
    <source>
        <dbReference type="Pfam" id="PF08281"/>
    </source>
</evidence>
<dbReference type="GO" id="GO:0006352">
    <property type="term" value="P:DNA-templated transcription initiation"/>
    <property type="evidence" value="ECO:0007669"/>
    <property type="project" value="InterPro"/>
</dbReference>
<dbReference type="Gene3D" id="1.10.1740.10">
    <property type="match status" value="1"/>
</dbReference>
<keyword evidence="4" id="KW-0804">Transcription</keyword>
<dbReference type="NCBIfam" id="TIGR02985">
    <property type="entry name" value="Sig70_bacteroi1"/>
    <property type="match status" value="1"/>
</dbReference>
<dbReference type="OrthoDB" id="679904at2"/>
<dbReference type="Pfam" id="PF04542">
    <property type="entry name" value="Sigma70_r2"/>
    <property type="match status" value="1"/>
</dbReference>
<protein>
    <submittedName>
        <fullName evidence="7">RNA polymerase sigma-70 factor, Bacteroides expansion family 1</fullName>
    </submittedName>
</protein>
<dbReference type="InterPro" id="IPR013325">
    <property type="entry name" value="RNA_pol_sigma_r2"/>
</dbReference>
<dbReference type="GO" id="GO:0016987">
    <property type="term" value="F:sigma factor activity"/>
    <property type="evidence" value="ECO:0007669"/>
    <property type="project" value="UniProtKB-KW"/>
</dbReference>